<evidence type="ECO:0000256" key="1">
    <source>
        <dbReference type="ARBA" id="ARBA00004370"/>
    </source>
</evidence>
<dbReference type="InterPro" id="IPR000163">
    <property type="entry name" value="Prohibitin"/>
</dbReference>
<organism evidence="5 6">
    <name type="scientific">Puccinia graminis f. sp. tritici</name>
    <dbReference type="NCBI Taxonomy" id="56615"/>
    <lineage>
        <taxon>Eukaryota</taxon>
        <taxon>Fungi</taxon>
        <taxon>Dikarya</taxon>
        <taxon>Basidiomycota</taxon>
        <taxon>Pucciniomycotina</taxon>
        <taxon>Pucciniomycetes</taxon>
        <taxon>Pucciniales</taxon>
        <taxon>Pucciniaceae</taxon>
        <taxon>Puccinia</taxon>
    </lineage>
</organism>
<gene>
    <name evidence="5" type="primary">PHB2_4</name>
    <name evidence="5" type="ORF">PGT21_033343</name>
</gene>
<keyword evidence="3" id="KW-0472">Membrane</keyword>
<evidence type="ECO:0000313" key="6">
    <source>
        <dbReference type="Proteomes" id="UP000324748"/>
    </source>
</evidence>
<evidence type="ECO:0000256" key="3">
    <source>
        <dbReference type="ARBA" id="ARBA00023136"/>
    </source>
</evidence>
<dbReference type="PANTHER" id="PTHR23222">
    <property type="entry name" value="PROHIBITIN"/>
    <property type="match status" value="1"/>
</dbReference>
<dbReference type="AlphaFoldDB" id="A0A5B0MHR0"/>
<dbReference type="GO" id="GO:0005743">
    <property type="term" value="C:mitochondrial inner membrane"/>
    <property type="evidence" value="ECO:0007669"/>
    <property type="project" value="UniProtKB-SubCell"/>
</dbReference>
<accession>A0A5B0MHR0</accession>
<evidence type="ECO:0000256" key="4">
    <source>
        <dbReference type="RuleBase" id="RU366048"/>
    </source>
</evidence>
<dbReference type="EMBL" id="VSWC01000157">
    <property type="protein sequence ID" value="KAA1075300.1"/>
    <property type="molecule type" value="Genomic_DNA"/>
</dbReference>
<sequence length="55" mass="6420">MRSNRQSSLMVNITFRVLSRPNIDSLATIYEELGSDYDERVLPSIVSEVFETQRR</sequence>
<comment type="caution">
    <text evidence="5">The sequence shown here is derived from an EMBL/GenBank/DDBJ whole genome shotgun (WGS) entry which is preliminary data.</text>
</comment>
<dbReference type="PANTHER" id="PTHR23222:SF1">
    <property type="entry name" value="PROHIBITIN-2"/>
    <property type="match status" value="1"/>
</dbReference>
<keyword evidence="4" id="KW-0999">Mitochondrion inner membrane</keyword>
<dbReference type="Proteomes" id="UP000324748">
    <property type="component" value="Unassembled WGS sequence"/>
</dbReference>
<reference evidence="5 6" key="1">
    <citation type="submission" date="2019-05" db="EMBL/GenBank/DDBJ databases">
        <title>Emergence of the Ug99 lineage of the wheat stem rust pathogen through somatic hybridization.</title>
        <authorList>
            <person name="Li F."/>
            <person name="Upadhyaya N.M."/>
            <person name="Sperschneider J."/>
            <person name="Matny O."/>
            <person name="Nguyen-Phuc H."/>
            <person name="Mago R."/>
            <person name="Raley C."/>
            <person name="Miller M.E."/>
            <person name="Silverstein K.A.T."/>
            <person name="Henningsen E."/>
            <person name="Hirsch C.D."/>
            <person name="Visser B."/>
            <person name="Pretorius Z.A."/>
            <person name="Steffenson B.J."/>
            <person name="Schwessinger B."/>
            <person name="Dodds P.N."/>
            <person name="Figueroa M."/>
        </authorList>
    </citation>
    <scope>NUCLEOTIDE SEQUENCE [LARGE SCALE GENOMIC DNA]</scope>
    <source>
        <strain evidence="5">21-0</strain>
    </source>
</reference>
<keyword evidence="4" id="KW-0496">Mitochondrion</keyword>
<keyword evidence="6" id="KW-1185">Reference proteome</keyword>
<comment type="subcellular location">
    <subcellularLocation>
        <location evidence="1">Membrane</location>
    </subcellularLocation>
    <subcellularLocation>
        <location evidence="4">Mitochondrion inner membrane</location>
    </subcellularLocation>
</comment>
<dbReference type="GO" id="GO:0007005">
    <property type="term" value="P:mitochondrion organization"/>
    <property type="evidence" value="ECO:0007669"/>
    <property type="project" value="TreeGrafter"/>
</dbReference>
<evidence type="ECO:0000313" key="5">
    <source>
        <dbReference type="EMBL" id="KAA1075300.1"/>
    </source>
</evidence>
<name>A0A5B0MHR0_PUCGR</name>
<evidence type="ECO:0000256" key="2">
    <source>
        <dbReference type="ARBA" id="ARBA00009658"/>
    </source>
</evidence>
<protein>
    <recommendedName>
        <fullName evidence="4">Prohibitin</fullName>
    </recommendedName>
</protein>
<comment type="similarity">
    <text evidence="2 4">Belongs to the prohibitin family.</text>
</comment>
<dbReference type="OrthoDB" id="275637at2759"/>
<dbReference type="PRINTS" id="PR00679">
    <property type="entry name" value="PROHIBITIN"/>
</dbReference>
<proteinExistence type="inferred from homology"/>